<evidence type="ECO:0000313" key="1">
    <source>
        <dbReference type="EMBL" id="KAJ7987617.1"/>
    </source>
</evidence>
<protein>
    <submittedName>
        <fullName evidence="1">Uncharacterized protein</fullName>
    </submittedName>
</protein>
<reference evidence="1" key="1">
    <citation type="submission" date="2021-05" db="EMBL/GenBank/DDBJ databases">
        <authorList>
            <person name="Pan Q."/>
            <person name="Jouanno E."/>
            <person name="Zahm M."/>
            <person name="Klopp C."/>
            <person name="Cabau C."/>
            <person name="Louis A."/>
            <person name="Berthelot C."/>
            <person name="Parey E."/>
            <person name="Roest Crollius H."/>
            <person name="Montfort J."/>
            <person name="Robinson-Rechavi M."/>
            <person name="Bouchez O."/>
            <person name="Lampietro C."/>
            <person name="Lopez Roques C."/>
            <person name="Donnadieu C."/>
            <person name="Postlethwait J."/>
            <person name="Bobe J."/>
            <person name="Dillon D."/>
            <person name="Chandos A."/>
            <person name="von Hippel F."/>
            <person name="Guiguen Y."/>
        </authorList>
    </citation>
    <scope>NUCLEOTIDE SEQUENCE</scope>
    <source>
        <strain evidence="1">YG-Jan2019</strain>
    </source>
</reference>
<keyword evidence="2" id="KW-1185">Reference proteome</keyword>
<accession>A0ACC2F8J8</accession>
<organism evidence="1 2">
    <name type="scientific">Dallia pectoralis</name>
    <name type="common">Alaska blackfish</name>
    <dbReference type="NCBI Taxonomy" id="75939"/>
    <lineage>
        <taxon>Eukaryota</taxon>
        <taxon>Metazoa</taxon>
        <taxon>Chordata</taxon>
        <taxon>Craniata</taxon>
        <taxon>Vertebrata</taxon>
        <taxon>Euteleostomi</taxon>
        <taxon>Actinopterygii</taxon>
        <taxon>Neopterygii</taxon>
        <taxon>Teleostei</taxon>
        <taxon>Protacanthopterygii</taxon>
        <taxon>Esociformes</taxon>
        <taxon>Umbridae</taxon>
        <taxon>Dallia</taxon>
    </lineage>
</organism>
<sequence length="237" mass="25731">MSSFIALQTQLSSVMETLVHASVAELGKLVEGSSVFVFSLELTRGESAESELSEKLQTESQNKMTHFATIMEVLGNEALGKIMKIVDDTKFPVDLHPRHLNVHRGKKAKPQASILNILSVGGLAEEHSYGGTGKTATQTLSIESVDLREVEAPEYPLVLAVSVKDEHGQIDLGAIAERAVDDAFAERSSEHQYGMSSDHPEKILQTPCLRLFRPSTILPRLVEIAAARADASSELIA</sequence>
<name>A0ACC2F8J8_DALPE</name>
<evidence type="ECO:0000313" key="2">
    <source>
        <dbReference type="Proteomes" id="UP001157502"/>
    </source>
</evidence>
<comment type="caution">
    <text evidence="1">The sequence shown here is derived from an EMBL/GenBank/DDBJ whole genome shotgun (WGS) entry which is preliminary data.</text>
</comment>
<dbReference type="EMBL" id="CM055759">
    <property type="protein sequence ID" value="KAJ7987617.1"/>
    <property type="molecule type" value="Genomic_DNA"/>
</dbReference>
<dbReference type="Proteomes" id="UP001157502">
    <property type="component" value="Chromosome 32"/>
</dbReference>
<gene>
    <name evidence="1" type="ORF">DPEC_G00328330</name>
</gene>
<proteinExistence type="predicted"/>